<dbReference type="OrthoDB" id="153025at2"/>
<name>A0A2G4EUP9_9CYAN</name>
<dbReference type="AlphaFoldDB" id="A0A2G4EUP9"/>
<reference evidence="3" key="1">
    <citation type="submission" date="2017-10" db="EMBL/GenBank/DDBJ databases">
        <title>Draft genome sequence of the planktic cyanobacteria Tychonema bourrellyi isolated from alpine lentic freshwater.</title>
        <authorList>
            <person name="Tett A."/>
            <person name="Armanini F."/>
            <person name="Asnicar F."/>
            <person name="Boscaini A."/>
            <person name="Pasolli E."/>
            <person name="Zolfo M."/>
            <person name="Donati C."/>
            <person name="Salmaso N."/>
            <person name="Segata N."/>
        </authorList>
    </citation>
    <scope>NUCLEOTIDE SEQUENCE</scope>
    <source>
        <strain evidence="3">FEM_GT703</strain>
    </source>
</reference>
<dbReference type="RefSeq" id="WP_096828343.1">
    <property type="nucleotide sequence ID" value="NZ_NXIB02000229.1"/>
</dbReference>
<dbReference type="PANTHER" id="PTHR43685">
    <property type="entry name" value="GLYCOSYLTRANSFERASE"/>
    <property type="match status" value="1"/>
</dbReference>
<protein>
    <submittedName>
        <fullName evidence="3">Glycosyltransferase family 2 protein</fullName>
    </submittedName>
</protein>
<evidence type="ECO:0000313" key="3">
    <source>
        <dbReference type="EMBL" id="PHX53255.1"/>
    </source>
</evidence>
<dbReference type="GO" id="GO:0016740">
    <property type="term" value="F:transferase activity"/>
    <property type="evidence" value="ECO:0007669"/>
    <property type="project" value="UniProtKB-KW"/>
</dbReference>
<keyword evidence="4" id="KW-1185">Reference proteome</keyword>
<gene>
    <name evidence="3" type="ORF">CP500_022475</name>
</gene>
<dbReference type="SUPFAM" id="SSF53448">
    <property type="entry name" value="Nucleotide-diphospho-sugar transferases"/>
    <property type="match status" value="1"/>
</dbReference>
<dbReference type="CDD" id="cd00761">
    <property type="entry name" value="Glyco_tranf_GTA_type"/>
    <property type="match status" value="1"/>
</dbReference>
<keyword evidence="1" id="KW-0472">Membrane</keyword>
<dbReference type="PANTHER" id="PTHR43685:SF3">
    <property type="entry name" value="SLR2126 PROTEIN"/>
    <property type="match status" value="1"/>
</dbReference>
<evidence type="ECO:0000256" key="1">
    <source>
        <dbReference type="SAM" id="Phobius"/>
    </source>
</evidence>
<dbReference type="Gene3D" id="3.90.550.10">
    <property type="entry name" value="Spore Coat Polysaccharide Biosynthesis Protein SpsA, Chain A"/>
    <property type="match status" value="1"/>
</dbReference>
<keyword evidence="1" id="KW-0812">Transmembrane</keyword>
<keyword evidence="1" id="KW-1133">Transmembrane helix</keyword>
<sequence>MPNAQCPKISAIICTHNRHSYLGAAIDSLLAQDFPDNFEIVVVDNASSDYPSPDSSKTRTREVVEARLSDCRLKYVWEPELGLSVARNTGARVAESEILAYLDDDAVAESNWLRVLHSAYQTNQKLAVAGGKVKLLWPSGFSPPEWLSPGLAENLGAYDLGESWVYVTAAGLTPRGVNYSIRRTFLAQIGGFDVKLGRVGQKLLSNEELRATELALELGWQVIYLPEALVLHNVAPSRLHKAWFVERGWWQGISECYREQLCDRAGIVQLWRGGERMLRGVYKSFKYIRDPALRFENLVFAWGQIGYLSAAISGLIFAPKSTRKH</sequence>
<evidence type="ECO:0000259" key="2">
    <source>
        <dbReference type="Pfam" id="PF00535"/>
    </source>
</evidence>
<organism evidence="3 4">
    <name type="scientific">Tychonema bourrellyi FEM_GT703</name>
    <dbReference type="NCBI Taxonomy" id="2040638"/>
    <lineage>
        <taxon>Bacteria</taxon>
        <taxon>Bacillati</taxon>
        <taxon>Cyanobacteriota</taxon>
        <taxon>Cyanophyceae</taxon>
        <taxon>Oscillatoriophycideae</taxon>
        <taxon>Oscillatoriales</taxon>
        <taxon>Microcoleaceae</taxon>
        <taxon>Tychonema</taxon>
    </lineage>
</organism>
<feature type="transmembrane region" description="Helical" evidence="1">
    <location>
        <begin position="299"/>
        <end position="318"/>
    </location>
</feature>
<accession>A0A2G4EUP9</accession>
<evidence type="ECO:0000313" key="4">
    <source>
        <dbReference type="Proteomes" id="UP000226442"/>
    </source>
</evidence>
<dbReference type="Proteomes" id="UP000226442">
    <property type="component" value="Unassembled WGS sequence"/>
</dbReference>
<dbReference type="InterPro" id="IPR050834">
    <property type="entry name" value="Glycosyltransf_2"/>
</dbReference>
<proteinExistence type="predicted"/>
<feature type="domain" description="Glycosyltransferase 2-like" evidence="2">
    <location>
        <begin position="10"/>
        <end position="134"/>
    </location>
</feature>
<dbReference type="Pfam" id="PF00535">
    <property type="entry name" value="Glycos_transf_2"/>
    <property type="match status" value="1"/>
</dbReference>
<comment type="caution">
    <text evidence="3">The sequence shown here is derived from an EMBL/GenBank/DDBJ whole genome shotgun (WGS) entry which is preliminary data.</text>
</comment>
<dbReference type="EMBL" id="NXIB02000229">
    <property type="protein sequence ID" value="PHX53255.1"/>
    <property type="molecule type" value="Genomic_DNA"/>
</dbReference>
<dbReference type="InterPro" id="IPR029044">
    <property type="entry name" value="Nucleotide-diphossugar_trans"/>
</dbReference>
<dbReference type="InterPro" id="IPR001173">
    <property type="entry name" value="Glyco_trans_2-like"/>
</dbReference>